<accession>A0ABD6C0I6</accession>
<dbReference type="Pfam" id="PF23374">
    <property type="entry name" value="Fn3_arc"/>
    <property type="match status" value="1"/>
</dbReference>
<dbReference type="EMBL" id="JBHUDB010000001">
    <property type="protein sequence ID" value="MFD1569968.1"/>
    <property type="molecule type" value="Genomic_DNA"/>
</dbReference>
<dbReference type="Pfam" id="PF23379">
    <property type="entry name" value="DUF7096"/>
    <property type="match status" value="1"/>
</dbReference>
<evidence type="ECO:0000259" key="3">
    <source>
        <dbReference type="Pfam" id="PF23375"/>
    </source>
</evidence>
<evidence type="ECO:0000256" key="1">
    <source>
        <dbReference type="SAM" id="MobiDB-lite"/>
    </source>
</evidence>
<reference evidence="5 6" key="1">
    <citation type="journal article" date="2019" name="Int. J. Syst. Evol. Microbiol.">
        <title>The Global Catalogue of Microorganisms (GCM) 10K type strain sequencing project: providing services to taxonomists for standard genome sequencing and annotation.</title>
        <authorList>
            <consortium name="The Broad Institute Genomics Platform"/>
            <consortium name="The Broad Institute Genome Sequencing Center for Infectious Disease"/>
            <person name="Wu L."/>
            <person name="Ma J."/>
        </authorList>
    </citation>
    <scope>NUCLEOTIDE SEQUENCE [LARGE SCALE GENOMIC DNA]</scope>
    <source>
        <strain evidence="5 6">CGMCC 1.12689</strain>
    </source>
</reference>
<keyword evidence="6" id="KW-1185">Reference proteome</keyword>
<feature type="domain" description="DUF7096" evidence="4">
    <location>
        <begin position="44"/>
        <end position="235"/>
    </location>
</feature>
<evidence type="ECO:0008006" key="7">
    <source>
        <dbReference type="Google" id="ProtNLM"/>
    </source>
</evidence>
<organism evidence="5 6">
    <name type="scientific">Halorubrum laminariae</name>
    <dbReference type="NCBI Taxonomy" id="1433523"/>
    <lineage>
        <taxon>Archaea</taxon>
        <taxon>Methanobacteriati</taxon>
        <taxon>Methanobacteriota</taxon>
        <taxon>Stenosarchaea group</taxon>
        <taxon>Halobacteria</taxon>
        <taxon>Halobacteriales</taxon>
        <taxon>Haloferacaceae</taxon>
        <taxon>Halorubrum</taxon>
    </lineage>
</organism>
<dbReference type="InterPro" id="IPR055520">
    <property type="entry name" value="DUF7094"/>
</dbReference>
<feature type="compositionally biased region" description="Polar residues" evidence="1">
    <location>
        <begin position="24"/>
        <end position="51"/>
    </location>
</feature>
<sequence>MRALPVAVAVLLLLVPIAGTATVSVGTPDATVSSHSAVSSEVLTSSPSGATVGSGAPSPDPGRLGTPVPQQTADENRTFRTMSVSDGGPVRVETASHGANLGPSLDVAVDGTSAAMETETLVQQVDAAETSADRRERILDALDRVERGEERLYDRQQTAIRSHASGDLSNRELLDELVRIAAAAREYERRLDALDTLADETNEFSTPSRFAELSVRLQVYEGPVRDHALAAASASVSDANVQVQSSDDALVLATITDGQYVREVIRLDRWVRDGGSISNDAAINAVTEAYPETVSLRQPDAFGAGSIQRVSVPHEFGLLRTYVSGGTTRVFVEHQRIDLDAFTDIESVTEAGDGFDVTVDRSYAGGPVTVTVRDEESGDPVSGVTVTKRVGDADSQTIGETDDDGVVRTLSPADTYRITVVDEPRVVVVEELEPIATPAPVEAESG</sequence>
<dbReference type="RefSeq" id="WP_256416675.1">
    <property type="nucleotide sequence ID" value="NZ_JANHDL010000001.1"/>
</dbReference>
<dbReference type="InterPro" id="IPR056397">
    <property type="entry name" value="Fn3_arc"/>
</dbReference>
<gene>
    <name evidence="5" type="ORF">ACFR9T_05120</name>
</gene>
<protein>
    <recommendedName>
        <fullName evidence="7">Carboxypeptidase regulatory-like domain-containing protein</fullName>
    </recommendedName>
</protein>
<evidence type="ECO:0000313" key="5">
    <source>
        <dbReference type="EMBL" id="MFD1569968.1"/>
    </source>
</evidence>
<feature type="domain" description="DUF7094" evidence="3">
    <location>
        <begin position="241"/>
        <end position="342"/>
    </location>
</feature>
<feature type="domain" description="Fibronectin-III type-like" evidence="2">
    <location>
        <begin position="347"/>
        <end position="428"/>
    </location>
</feature>
<evidence type="ECO:0000313" key="6">
    <source>
        <dbReference type="Proteomes" id="UP001597185"/>
    </source>
</evidence>
<proteinExistence type="predicted"/>
<name>A0ABD6C0I6_9EURY</name>
<evidence type="ECO:0000259" key="4">
    <source>
        <dbReference type="Pfam" id="PF23379"/>
    </source>
</evidence>
<dbReference type="AlphaFoldDB" id="A0ABD6C0I6"/>
<dbReference type="InterPro" id="IPR055522">
    <property type="entry name" value="DUF7096"/>
</dbReference>
<feature type="region of interest" description="Disordered" evidence="1">
    <location>
        <begin position="24"/>
        <end position="75"/>
    </location>
</feature>
<dbReference type="Pfam" id="PF23375">
    <property type="entry name" value="DUF7094"/>
    <property type="match status" value="1"/>
</dbReference>
<dbReference type="Proteomes" id="UP001597185">
    <property type="component" value="Unassembled WGS sequence"/>
</dbReference>
<comment type="caution">
    <text evidence="5">The sequence shown here is derived from an EMBL/GenBank/DDBJ whole genome shotgun (WGS) entry which is preliminary data.</text>
</comment>
<evidence type="ECO:0000259" key="2">
    <source>
        <dbReference type="Pfam" id="PF23374"/>
    </source>
</evidence>